<dbReference type="InterPro" id="IPR038770">
    <property type="entry name" value="Na+/solute_symporter_sf"/>
</dbReference>
<feature type="transmembrane region" description="Helical" evidence="7">
    <location>
        <begin position="134"/>
        <end position="155"/>
    </location>
</feature>
<feature type="transmembrane region" description="Helical" evidence="7">
    <location>
        <begin position="315"/>
        <end position="338"/>
    </location>
</feature>
<dbReference type="RefSeq" id="WP_330481712.1">
    <property type="nucleotide sequence ID" value="NZ_JAZBJZ010000002.1"/>
</dbReference>
<feature type="transmembrane region" description="Helical" evidence="7">
    <location>
        <begin position="64"/>
        <end position="85"/>
    </location>
</feature>
<dbReference type="Pfam" id="PF00999">
    <property type="entry name" value="Na_H_Exchanger"/>
    <property type="match status" value="1"/>
</dbReference>
<keyword evidence="4 7" id="KW-1133">Transmembrane helix</keyword>
<dbReference type="InterPro" id="IPR006153">
    <property type="entry name" value="Cation/H_exchanger_TM"/>
</dbReference>
<evidence type="ECO:0000256" key="5">
    <source>
        <dbReference type="ARBA" id="ARBA00023065"/>
    </source>
</evidence>
<dbReference type="Proteomes" id="UP001333818">
    <property type="component" value="Unassembled WGS sequence"/>
</dbReference>
<keyword evidence="2" id="KW-0813">Transport</keyword>
<feature type="transmembrane region" description="Helical" evidence="7">
    <location>
        <begin position="196"/>
        <end position="214"/>
    </location>
</feature>
<dbReference type="GO" id="GO:0016020">
    <property type="term" value="C:membrane"/>
    <property type="evidence" value="ECO:0007669"/>
    <property type="project" value="UniProtKB-SubCell"/>
</dbReference>
<name>A0AAW9PUJ8_9CYAN</name>
<dbReference type="Gene3D" id="3.40.50.12370">
    <property type="match status" value="1"/>
</dbReference>
<dbReference type="GO" id="GO:1902600">
    <property type="term" value="P:proton transmembrane transport"/>
    <property type="evidence" value="ECO:0007669"/>
    <property type="project" value="InterPro"/>
</dbReference>
<proteinExistence type="predicted"/>
<feature type="transmembrane region" description="Helical" evidence="7">
    <location>
        <begin position="234"/>
        <end position="252"/>
    </location>
</feature>
<dbReference type="PANTHER" id="PTHR32468:SF0">
    <property type="entry name" value="K(+)_H(+) ANTIPORTER 1"/>
    <property type="match status" value="1"/>
</dbReference>
<evidence type="ECO:0000259" key="8">
    <source>
        <dbReference type="Pfam" id="PF00999"/>
    </source>
</evidence>
<sequence length="754" mass="82498">MKTAILVLVEVLIVIGLSRLVGTVFRYLKQPLVIGEIAAGIMLGPSLLGIISPELSTWLFPPEAIPFLEVLSEVGLIFFMFLIGLELNPKYLRGQMNVAILTSHVSILVPFTLGLFLALGLYPVLSNASVSFTAFTLFLGSALSITAFPVLARIITEKKLQNTPLGILALTSAAVGDVTAWCLLAVSIAVTQTNSMSAAIPTILLSGVYIGLMFTLGRRFLNKLAKYYERTKRISQLVLAGIYMAVLASALITELIGIHLIFGAFLMGAIMPKNAGLTREIAIKTEEFVLIFLLPIFFAYSGLRTQIGLLNSPELWLICAAIIGVAVVGKYCGTYFAARFCGISKRESMALGWMMNTRGLTELIVLNIGLSLNVISPILFAMLVMMALVTTFMTSPLLDLIFGKQPAHLNPQDDDESEEHFAAPSAAYSDLQTHLEHEAIAPQYRILVPVANPNTQEGLIQLAAAIAVGKRYSQPLQSVAIYPLSLIKFEEEYLFESTPTETNRAIQKRQDRLQELVLSLEPPELRKLIYPTVRVSSDVAGETSAIAKVDRIDLILMGWHRPVFTNNPLGGPVGQILASAPTDVVVFVDRNQINLNRILLPYSGSTHNDLGLELGLRLLLNDPEAHLSILQILTDKASENPRIELNHEFSKILEQLPQAVRDRIAIVSREASNIVDGIVEASKDIDLTIVGASREWGIARQTLGKYTDELASRCPSSLLITRKYNKVTSHLASALLEIETQASNDRDMNLGVQS</sequence>
<feature type="transmembrane region" description="Helical" evidence="7">
    <location>
        <begin position="288"/>
        <end position="309"/>
    </location>
</feature>
<dbReference type="InterPro" id="IPR050794">
    <property type="entry name" value="CPA2_transporter"/>
</dbReference>
<reference evidence="9" key="1">
    <citation type="submission" date="2024-01" db="EMBL/GenBank/DDBJ databases">
        <title>Bank of Algae and Cyanobacteria of the Azores (BACA) strain genomes.</title>
        <authorList>
            <person name="Luz R."/>
            <person name="Cordeiro R."/>
            <person name="Fonseca A."/>
            <person name="Goncalves V."/>
        </authorList>
    </citation>
    <scope>NUCLEOTIDE SEQUENCE</scope>
    <source>
        <strain evidence="9">BACA0141</strain>
    </source>
</reference>
<evidence type="ECO:0000256" key="3">
    <source>
        <dbReference type="ARBA" id="ARBA00022692"/>
    </source>
</evidence>
<feature type="transmembrane region" description="Helical" evidence="7">
    <location>
        <begin position="32"/>
        <end position="52"/>
    </location>
</feature>
<comment type="caution">
    <text evidence="9">The sequence shown here is derived from an EMBL/GenBank/DDBJ whole genome shotgun (WGS) entry which is preliminary data.</text>
</comment>
<protein>
    <submittedName>
        <fullName evidence="9">Cation:proton antiporter</fullName>
    </submittedName>
</protein>
<evidence type="ECO:0000256" key="4">
    <source>
        <dbReference type="ARBA" id="ARBA00022989"/>
    </source>
</evidence>
<evidence type="ECO:0000313" key="9">
    <source>
        <dbReference type="EMBL" id="MEE3715294.1"/>
    </source>
</evidence>
<dbReference type="Gene3D" id="1.20.1530.20">
    <property type="match status" value="1"/>
</dbReference>
<dbReference type="PANTHER" id="PTHR32468">
    <property type="entry name" value="CATION/H + ANTIPORTER"/>
    <property type="match status" value="1"/>
</dbReference>
<evidence type="ECO:0000256" key="7">
    <source>
        <dbReference type="SAM" id="Phobius"/>
    </source>
</evidence>
<keyword evidence="5" id="KW-0406">Ion transport</keyword>
<feature type="transmembrane region" description="Helical" evidence="7">
    <location>
        <begin position="258"/>
        <end position="276"/>
    </location>
</feature>
<keyword evidence="3 7" id="KW-0812">Transmembrane</keyword>
<dbReference type="SUPFAM" id="SSF52402">
    <property type="entry name" value="Adenine nucleotide alpha hydrolases-like"/>
    <property type="match status" value="2"/>
</dbReference>
<evidence type="ECO:0000256" key="2">
    <source>
        <dbReference type="ARBA" id="ARBA00022448"/>
    </source>
</evidence>
<feature type="domain" description="Cation/H+ exchanger transmembrane" evidence="8">
    <location>
        <begin position="19"/>
        <end position="398"/>
    </location>
</feature>
<evidence type="ECO:0000313" key="10">
    <source>
        <dbReference type="Proteomes" id="UP001333818"/>
    </source>
</evidence>
<keyword evidence="10" id="KW-1185">Reference proteome</keyword>
<organism evidence="9 10">
    <name type="scientific">Tumidithrix elongata BACA0141</name>
    <dbReference type="NCBI Taxonomy" id="2716417"/>
    <lineage>
        <taxon>Bacteria</taxon>
        <taxon>Bacillati</taxon>
        <taxon>Cyanobacteriota</taxon>
        <taxon>Cyanophyceae</taxon>
        <taxon>Pseudanabaenales</taxon>
        <taxon>Pseudanabaenaceae</taxon>
        <taxon>Tumidithrix</taxon>
        <taxon>Tumidithrix elongata</taxon>
    </lineage>
</organism>
<evidence type="ECO:0000256" key="1">
    <source>
        <dbReference type="ARBA" id="ARBA00004141"/>
    </source>
</evidence>
<keyword evidence="6 7" id="KW-0472">Membrane</keyword>
<feature type="transmembrane region" description="Helical" evidence="7">
    <location>
        <begin position="97"/>
        <end position="122"/>
    </location>
</feature>
<accession>A0AAW9PUJ8</accession>
<evidence type="ECO:0000256" key="6">
    <source>
        <dbReference type="ARBA" id="ARBA00023136"/>
    </source>
</evidence>
<dbReference type="GO" id="GO:0015297">
    <property type="term" value="F:antiporter activity"/>
    <property type="evidence" value="ECO:0007669"/>
    <property type="project" value="InterPro"/>
</dbReference>
<feature type="transmembrane region" description="Helical" evidence="7">
    <location>
        <begin position="6"/>
        <end position="25"/>
    </location>
</feature>
<feature type="transmembrane region" description="Helical" evidence="7">
    <location>
        <begin position="167"/>
        <end position="190"/>
    </location>
</feature>
<dbReference type="EMBL" id="JAZBJZ010000002">
    <property type="protein sequence ID" value="MEE3715294.1"/>
    <property type="molecule type" value="Genomic_DNA"/>
</dbReference>
<comment type="subcellular location">
    <subcellularLocation>
        <location evidence="1">Membrane</location>
        <topology evidence="1">Multi-pass membrane protein</topology>
    </subcellularLocation>
</comment>
<dbReference type="AlphaFoldDB" id="A0AAW9PUJ8"/>
<gene>
    <name evidence="9" type="ORF">V2H45_00885</name>
</gene>